<dbReference type="AlphaFoldDB" id="A0A6A6GNC1"/>
<dbReference type="EMBL" id="ML992501">
    <property type="protein sequence ID" value="KAF2227252.1"/>
    <property type="molecule type" value="Genomic_DNA"/>
</dbReference>
<evidence type="ECO:0000313" key="1">
    <source>
        <dbReference type="EMBL" id="KAF2227252.1"/>
    </source>
</evidence>
<dbReference type="Proteomes" id="UP000799538">
    <property type="component" value="Unassembled WGS sequence"/>
</dbReference>
<sequence length="98" mass="11246">MSTASFDDRLYAHYDRTDWIVFIFRHLTILLLAPTRTIQRDRPPPCRQLRDIPSHIRNCKERRDGSTLLCNTTRSSGGQLYITLAIQAVFGALVVAQD</sequence>
<dbReference type="InterPro" id="IPR035898">
    <property type="entry name" value="TAZ_dom_sf"/>
</dbReference>
<organism evidence="1 2">
    <name type="scientific">Elsinoe ampelina</name>
    <dbReference type="NCBI Taxonomy" id="302913"/>
    <lineage>
        <taxon>Eukaryota</taxon>
        <taxon>Fungi</taxon>
        <taxon>Dikarya</taxon>
        <taxon>Ascomycota</taxon>
        <taxon>Pezizomycotina</taxon>
        <taxon>Dothideomycetes</taxon>
        <taxon>Dothideomycetidae</taxon>
        <taxon>Myriangiales</taxon>
        <taxon>Elsinoaceae</taxon>
        <taxon>Elsinoe</taxon>
    </lineage>
</organism>
<evidence type="ECO:0000313" key="2">
    <source>
        <dbReference type="Proteomes" id="UP000799538"/>
    </source>
</evidence>
<keyword evidence="2" id="KW-1185">Reference proteome</keyword>
<accession>A0A6A6GNC1</accession>
<proteinExistence type="predicted"/>
<protein>
    <submittedName>
        <fullName evidence="1">Uncharacterized protein</fullName>
    </submittedName>
</protein>
<gene>
    <name evidence="1" type="ORF">BDZ85DRAFT_1131</name>
</gene>
<dbReference type="SUPFAM" id="SSF57933">
    <property type="entry name" value="TAZ domain"/>
    <property type="match status" value="1"/>
</dbReference>
<name>A0A6A6GNC1_9PEZI</name>
<reference evidence="2" key="1">
    <citation type="journal article" date="2020" name="Stud. Mycol.">
        <title>101 Dothideomycetes genomes: A test case for predicting lifestyles and emergence of pathogens.</title>
        <authorList>
            <person name="Haridas S."/>
            <person name="Albert R."/>
            <person name="Binder M."/>
            <person name="Bloem J."/>
            <person name="LaButti K."/>
            <person name="Salamov A."/>
            <person name="Andreopoulos B."/>
            <person name="Baker S."/>
            <person name="Barry K."/>
            <person name="Bills G."/>
            <person name="Bluhm B."/>
            <person name="Cannon C."/>
            <person name="Castanera R."/>
            <person name="Culley D."/>
            <person name="Daum C."/>
            <person name="Ezra D."/>
            <person name="Gonzalez J."/>
            <person name="Henrissat B."/>
            <person name="Kuo A."/>
            <person name="Liang C."/>
            <person name="Lipzen A."/>
            <person name="Lutzoni F."/>
            <person name="Magnuson J."/>
            <person name="Mondo S."/>
            <person name="Nolan M."/>
            <person name="Ohm R."/>
            <person name="Pangilinan J."/>
            <person name="Park H.-J."/>
            <person name="Ramirez L."/>
            <person name="Alfaro M."/>
            <person name="Sun H."/>
            <person name="Tritt A."/>
            <person name="Yoshinaga Y."/>
            <person name="Zwiers L.-H."/>
            <person name="Turgeon B."/>
            <person name="Goodwin S."/>
            <person name="Spatafora J."/>
            <person name="Crous P."/>
            <person name="Grigoriev I."/>
        </authorList>
    </citation>
    <scope>NUCLEOTIDE SEQUENCE [LARGE SCALE GENOMIC DNA]</scope>
    <source>
        <strain evidence="2">CECT 20119</strain>
    </source>
</reference>